<dbReference type="AlphaFoldDB" id="A0A3B0C8C2"/>
<dbReference type="EMBL" id="RBAH01000012">
    <property type="protein sequence ID" value="RKN82183.1"/>
    <property type="molecule type" value="Genomic_DNA"/>
</dbReference>
<reference evidence="3 4" key="1">
    <citation type="journal article" date="2007" name="Int. J. Syst. Evol. Microbiol.">
        <title>Paenibacillus ginsengarvi sp. nov., isolated from soil from ginseng cultivation.</title>
        <authorList>
            <person name="Yoon M.H."/>
            <person name="Ten L.N."/>
            <person name="Im W.T."/>
        </authorList>
    </citation>
    <scope>NUCLEOTIDE SEQUENCE [LARGE SCALE GENOMIC DNA]</scope>
    <source>
        <strain evidence="3 4">KCTC 13059</strain>
    </source>
</reference>
<dbReference type="PANTHER" id="PTHR22916:SF3">
    <property type="entry name" value="UDP-GLCNAC:BETAGAL BETA-1,3-N-ACETYLGLUCOSAMINYLTRANSFERASE-LIKE PROTEIN 1"/>
    <property type="match status" value="1"/>
</dbReference>
<proteinExistence type="inferred from homology"/>
<feature type="domain" description="Glycosyltransferase 2-like" evidence="2">
    <location>
        <begin position="13"/>
        <end position="79"/>
    </location>
</feature>
<dbReference type="SUPFAM" id="SSF53448">
    <property type="entry name" value="Nucleotide-diphospho-sugar transferases"/>
    <property type="match status" value="1"/>
</dbReference>
<comment type="caution">
    <text evidence="3">The sequence shown here is derived from an EMBL/GenBank/DDBJ whole genome shotgun (WGS) entry which is preliminary data.</text>
</comment>
<organism evidence="3 4">
    <name type="scientific">Paenibacillus ginsengarvi</name>
    <dbReference type="NCBI Taxonomy" id="400777"/>
    <lineage>
        <taxon>Bacteria</taxon>
        <taxon>Bacillati</taxon>
        <taxon>Bacillota</taxon>
        <taxon>Bacilli</taxon>
        <taxon>Bacillales</taxon>
        <taxon>Paenibacillaceae</taxon>
        <taxon>Paenibacillus</taxon>
    </lineage>
</organism>
<dbReference type="InterPro" id="IPR001173">
    <property type="entry name" value="Glyco_trans_2-like"/>
</dbReference>
<dbReference type="InterPro" id="IPR029044">
    <property type="entry name" value="Nucleotide-diphossugar_trans"/>
</dbReference>
<keyword evidence="3" id="KW-0808">Transferase</keyword>
<evidence type="ECO:0000256" key="1">
    <source>
        <dbReference type="ARBA" id="ARBA00006739"/>
    </source>
</evidence>
<keyword evidence="4" id="KW-1185">Reference proteome</keyword>
<name>A0A3B0C8C2_9BACL</name>
<dbReference type="PANTHER" id="PTHR22916">
    <property type="entry name" value="GLYCOSYLTRANSFERASE"/>
    <property type="match status" value="1"/>
</dbReference>
<evidence type="ECO:0000259" key="2">
    <source>
        <dbReference type="Pfam" id="PF00535"/>
    </source>
</evidence>
<evidence type="ECO:0000313" key="3">
    <source>
        <dbReference type="EMBL" id="RKN82183.1"/>
    </source>
</evidence>
<dbReference type="Gene3D" id="3.90.550.10">
    <property type="entry name" value="Spore Coat Polysaccharide Biosynthesis Protein SpsA, Chain A"/>
    <property type="match status" value="1"/>
</dbReference>
<accession>A0A3B0C8C2</accession>
<dbReference type="GO" id="GO:0016758">
    <property type="term" value="F:hexosyltransferase activity"/>
    <property type="evidence" value="ECO:0007669"/>
    <property type="project" value="UniProtKB-ARBA"/>
</dbReference>
<dbReference type="Proteomes" id="UP000282311">
    <property type="component" value="Unassembled WGS sequence"/>
</dbReference>
<protein>
    <submittedName>
        <fullName evidence="3">Glycosyltransferase</fullName>
    </submittedName>
</protein>
<gene>
    <name evidence="3" type="ORF">D7M11_17705</name>
</gene>
<sequence>MRKSEDHLMPKVSVIMPIFNSERFLREAIESILTQTLRDFELIIVSEHNGDDDSDNIVLEYMKQDDRIVFLKNEKKKEFHSQSIMG</sequence>
<evidence type="ECO:0000313" key="4">
    <source>
        <dbReference type="Proteomes" id="UP000282311"/>
    </source>
</evidence>
<dbReference type="Pfam" id="PF00535">
    <property type="entry name" value="Glycos_transf_2"/>
    <property type="match status" value="1"/>
</dbReference>
<comment type="similarity">
    <text evidence="1">Belongs to the glycosyltransferase 2 family.</text>
</comment>